<evidence type="ECO:0000256" key="9">
    <source>
        <dbReference type="RuleBase" id="RU004006"/>
    </source>
</evidence>
<organism evidence="11 12">
    <name type="scientific">candidate division WS6 bacterium GW2011_GWB1_33_6</name>
    <dbReference type="NCBI Taxonomy" id="1619088"/>
    <lineage>
        <taxon>Bacteria</taxon>
        <taxon>Candidatus Dojkabacteria</taxon>
    </lineage>
</organism>
<evidence type="ECO:0000256" key="3">
    <source>
        <dbReference type="ARBA" id="ARBA00022884"/>
    </source>
</evidence>
<name>A0A0G0ADI8_9BACT</name>
<dbReference type="CDD" id="cd00336">
    <property type="entry name" value="Ribosomal_L22"/>
    <property type="match status" value="1"/>
</dbReference>
<sequence length="114" mass="12979">MEDRKTKVQVKNIAHTPQKLRLVADLIRGKDVNEALDILQFTNRKGTDILRKAVLSGIANARELFSAEKEQLKITHLSVGQAPTLKRVRFASRGRVSKIKKRRSHINLELTVKE</sequence>
<dbReference type="PANTHER" id="PTHR13501">
    <property type="entry name" value="CHLOROPLAST 50S RIBOSOMAL PROTEIN L22-RELATED"/>
    <property type="match status" value="1"/>
</dbReference>
<keyword evidence="3 7" id="KW-0694">RNA-binding</keyword>
<evidence type="ECO:0000256" key="4">
    <source>
        <dbReference type="ARBA" id="ARBA00022980"/>
    </source>
</evidence>
<evidence type="ECO:0000313" key="11">
    <source>
        <dbReference type="EMBL" id="KKP54658.1"/>
    </source>
</evidence>
<dbReference type="AlphaFoldDB" id="A0A0G0ADI8"/>
<dbReference type="NCBIfam" id="TIGR01044">
    <property type="entry name" value="rplV_bact"/>
    <property type="match status" value="1"/>
</dbReference>
<dbReference type="SUPFAM" id="SSF54843">
    <property type="entry name" value="Ribosomal protein L22"/>
    <property type="match status" value="1"/>
</dbReference>
<evidence type="ECO:0000256" key="2">
    <source>
        <dbReference type="ARBA" id="ARBA00022730"/>
    </source>
</evidence>
<protein>
    <recommendedName>
        <fullName evidence="6 7">Large ribosomal subunit protein uL22</fullName>
    </recommendedName>
</protein>
<proteinExistence type="inferred from homology"/>
<dbReference type="GO" id="GO:0019843">
    <property type="term" value="F:rRNA binding"/>
    <property type="evidence" value="ECO:0007669"/>
    <property type="project" value="UniProtKB-UniRule"/>
</dbReference>
<dbReference type="Gene3D" id="3.90.470.10">
    <property type="entry name" value="Ribosomal protein L22/L17"/>
    <property type="match status" value="1"/>
</dbReference>
<comment type="function">
    <text evidence="7 10">This protein binds specifically to 23S rRNA; its binding is stimulated by other ribosomal proteins, e.g., L4, L17, and L20. It is important during the early stages of 50S assembly. It makes multiple contacts with different domains of the 23S rRNA in the assembled 50S subunit and ribosome.</text>
</comment>
<dbReference type="GO" id="GO:0022625">
    <property type="term" value="C:cytosolic large ribosomal subunit"/>
    <property type="evidence" value="ECO:0007669"/>
    <property type="project" value="TreeGrafter"/>
</dbReference>
<dbReference type="InterPro" id="IPR036394">
    <property type="entry name" value="Ribosomal_uL22_sf"/>
</dbReference>
<comment type="function">
    <text evidence="7">The globular domain of the protein is located near the polypeptide exit tunnel on the outside of the subunit, while an extended beta-hairpin is found that lines the wall of the exit tunnel in the center of the 70S ribosome.</text>
</comment>
<dbReference type="PANTHER" id="PTHR13501:SF8">
    <property type="entry name" value="LARGE RIBOSOMAL SUBUNIT PROTEIN UL22M"/>
    <property type="match status" value="1"/>
</dbReference>
<comment type="similarity">
    <text evidence="1 7 8">Belongs to the universal ribosomal protein uL22 family.</text>
</comment>
<evidence type="ECO:0000256" key="1">
    <source>
        <dbReference type="ARBA" id="ARBA00009451"/>
    </source>
</evidence>
<evidence type="ECO:0000256" key="6">
    <source>
        <dbReference type="ARBA" id="ARBA00035207"/>
    </source>
</evidence>
<evidence type="ECO:0000256" key="7">
    <source>
        <dbReference type="HAMAP-Rule" id="MF_01331"/>
    </source>
</evidence>
<evidence type="ECO:0000256" key="8">
    <source>
        <dbReference type="RuleBase" id="RU004005"/>
    </source>
</evidence>
<dbReference type="GO" id="GO:0003735">
    <property type="term" value="F:structural constituent of ribosome"/>
    <property type="evidence" value="ECO:0007669"/>
    <property type="project" value="InterPro"/>
</dbReference>
<comment type="caution">
    <text evidence="11">The sequence shown here is derived from an EMBL/GenBank/DDBJ whole genome shotgun (WGS) entry which is preliminary data.</text>
</comment>
<dbReference type="InterPro" id="IPR047867">
    <property type="entry name" value="Ribosomal_uL22_bac/org-type"/>
</dbReference>
<dbReference type="Pfam" id="PF00237">
    <property type="entry name" value="Ribosomal_L22"/>
    <property type="match status" value="1"/>
</dbReference>
<dbReference type="PATRIC" id="fig|1619088.3.peg.509"/>
<keyword evidence="4 7" id="KW-0689">Ribosomal protein</keyword>
<dbReference type="HAMAP" id="MF_01331_B">
    <property type="entry name" value="Ribosomal_uL22_B"/>
    <property type="match status" value="1"/>
</dbReference>
<dbReference type="InterPro" id="IPR001063">
    <property type="entry name" value="Ribosomal_uL22"/>
</dbReference>
<dbReference type="GO" id="GO:0006412">
    <property type="term" value="P:translation"/>
    <property type="evidence" value="ECO:0007669"/>
    <property type="project" value="UniProtKB-UniRule"/>
</dbReference>
<evidence type="ECO:0000256" key="5">
    <source>
        <dbReference type="ARBA" id="ARBA00023274"/>
    </source>
</evidence>
<evidence type="ECO:0000313" key="12">
    <source>
        <dbReference type="Proteomes" id="UP000034488"/>
    </source>
</evidence>
<keyword evidence="5 7" id="KW-0687">Ribonucleoprotein</keyword>
<evidence type="ECO:0000256" key="10">
    <source>
        <dbReference type="RuleBase" id="RU004008"/>
    </source>
</evidence>
<dbReference type="Proteomes" id="UP000034488">
    <property type="component" value="Unassembled WGS sequence"/>
</dbReference>
<dbReference type="InterPro" id="IPR005727">
    <property type="entry name" value="Ribosomal_uL22_bac/chlpt-type"/>
</dbReference>
<accession>A0A0G0ADI8</accession>
<keyword evidence="2 7" id="KW-0699">rRNA-binding</keyword>
<gene>
    <name evidence="7" type="primary">rplV</name>
    <name evidence="11" type="ORF">UR47_C0013G0038</name>
</gene>
<dbReference type="EMBL" id="LBPI01000013">
    <property type="protein sequence ID" value="KKP54658.1"/>
    <property type="molecule type" value="Genomic_DNA"/>
</dbReference>
<comment type="subunit">
    <text evidence="7 9">Part of the 50S ribosomal subunit.</text>
</comment>
<reference evidence="11 12" key="1">
    <citation type="journal article" date="2015" name="Nature">
        <title>rRNA introns, odd ribosomes, and small enigmatic genomes across a large radiation of phyla.</title>
        <authorList>
            <person name="Brown C.T."/>
            <person name="Hug L.A."/>
            <person name="Thomas B.C."/>
            <person name="Sharon I."/>
            <person name="Castelle C.J."/>
            <person name="Singh A."/>
            <person name="Wilkins M.J."/>
            <person name="Williams K.H."/>
            <person name="Banfield J.F."/>
        </authorList>
    </citation>
    <scope>NUCLEOTIDE SEQUENCE [LARGE SCALE GENOMIC DNA]</scope>
</reference>